<feature type="transmembrane region" description="Helical" evidence="1">
    <location>
        <begin position="199"/>
        <end position="218"/>
    </location>
</feature>
<evidence type="ECO:0000256" key="1">
    <source>
        <dbReference type="SAM" id="Phobius"/>
    </source>
</evidence>
<keyword evidence="1" id="KW-1133">Transmembrane helix</keyword>
<dbReference type="RefSeq" id="WP_411915738.1">
    <property type="nucleotide sequence ID" value="NZ_BAAFSF010000004.1"/>
</dbReference>
<evidence type="ECO:0000259" key="2">
    <source>
        <dbReference type="SMART" id="SM00014"/>
    </source>
</evidence>
<feature type="transmembrane region" description="Helical" evidence="1">
    <location>
        <begin position="57"/>
        <end position="79"/>
    </location>
</feature>
<feature type="transmembrane region" description="Helical" evidence="1">
    <location>
        <begin position="134"/>
        <end position="153"/>
    </location>
</feature>
<feature type="domain" description="Phosphatidic acid phosphatase type 2/haloperoxidase" evidence="2">
    <location>
        <begin position="60"/>
        <end position="176"/>
    </location>
</feature>
<feature type="transmembrane region" description="Helical" evidence="1">
    <location>
        <begin position="160"/>
        <end position="179"/>
    </location>
</feature>
<dbReference type="InterPro" id="IPR000326">
    <property type="entry name" value="PAP2/HPO"/>
</dbReference>
<dbReference type="InterPro" id="IPR036938">
    <property type="entry name" value="PAP2/HPO_sf"/>
</dbReference>
<keyword evidence="1" id="KW-0812">Transmembrane</keyword>
<comment type="caution">
    <text evidence="3">The sequence shown here is derived from an EMBL/GenBank/DDBJ whole genome shotgun (WGS) entry which is preliminary data.</text>
</comment>
<dbReference type="Gene3D" id="1.20.144.10">
    <property type="entry name" value="Phosphatidic acid phosphatase type 2/haloperoxidase"/>
    <property type="match status" value="1"/>
</dbReference>
<dbReference type="PANTHER" id="PTHR14969">
    <property type="entry name" value="SPHINGOSINE-1-PHOSPHATE PHOSPHOHYDROLASE"/>
    <property type="match status" value="1"/>
</dbReference>
<dbReference type="SMART" id="SM00014">
    <property type="entry name" value="acidPPc"/>
    <property type="match status" value="1"/>
</dbReference>
<dbReference type="Pfam" id="PF01569">
    <property type="entry name" value="PAP2"/>
    <property type="match status" value="1"/>
</dbReference>
<feature type="transmembrane region" description="Helical" evidence="1">
    <location>
        <begin position="26"/>
        <end position="50"/>
    </location>
</feature>
<keyword evidence="1" id="KW-0472">Membrane</keyword>
<dbReference type="PANTHER" id="PTHR14969:SF13">
    <property type="entry name" value="AT30094P"/>
    <property type="match status" value="1"/>
</dbReference>
<keyword evidence="4" id="KW-1185">Reference proteome</keyword>
<evidence type="ECO:0000313" key="4">
    <source>
        <dbReference type="Proteomes" id="UP001628220"/>
    </source>
</evidence>
<accession>A0ABQ0E2K2</accession>
<reference evidence="3 4" key="1">
    <citation type="journal article" date="2025" name="Int. J. Syst. Evol. Microbiol.">
        <title>Desulfovibrio falkowii sp. nov., Porphyromonas miyakawae sp. nov., Mediterraneibacter flintii sp. nov. and Owariibacterium komagatae gen. nov., sp. nov., isolated from human faeces.</title>
        <authorList>
            <person name="Hamaguchi T."/>
            <person name="Ohara M."/>
            <person name="Hisatomi A."/>
            <person name="Sekiguchi K."/>
            <person name="Takeda J.I."/>
            <person name="Ueyama J."/>
            <person name="Ito M."/>
            <person name="Nishiwaki H."/>
            <person name="Ogi T."/>
            <person name="Hirayama M."/>
            <person name="Ohkuma M."/>
            <person name="Sakamoto M."/>
            <person name="Ohno K."/>
        </authorList>
    </citation>
    <scope>NUCLEOTIDE SEQUENCE [LARGE SCALE GENOMIC DNA]</scope>
    <source>
        <strain evidence="3 4">13CB11C</strain>
    </source>
</reference>
<dbReference type="Proteomes" id="UP001628220">
    <property type="component" value="Unassembled WGS sequence"/>
</dbReference>
<sequence>MLEQFVELEKSFFLSLNRAHTPFWDAFMYLMSAYFTWAAVVICLIIWLFYKKPWQEALLFILIVVLMMVAADLVVSSFLKPLVQRLRPTHHNVTKDFVTTVYGHLAGGYSFPSGHATNFFCIAMFTSFVFRDRLYSWIMFTLAAVVAYSRIYLGVHFISDVVIGVSFGLLIGWSFYRLYKWVRSKLFSTKKPPYKQFKTTISLLSMTLLLYTFFMLACSMEMSRAIVRIGFYAS</sequence>
<protein>
    <submittedName>
        <fullName evidence="3">Lipid A 4'-phosphatase</fullName>
    </submittedName>
</protein>
<gene>
    <name evidence="3" type="primary">lpxF</name>
    <name evidence="3" type="ORF">Tsumi_10700</name>
</gene>
<evidence type="ECO:0000313" key="3">
    <source>
        <dbReference type="EMBL" id="GAB1251964.1"/>
    </source>
</evidence>
<dbReference type="EMBL" id="BAAFSF010000004">
    <property type="protein sequence ID" value="GAB1251964.1"/>
    <property type="molecule type" value="Genomic_DNA"/>
</dbReference>
<dbReference type="SUPFAM" id="SSF48317">
    <property type="entry name" value="Acid phosphatase/Vanadium-dependent haloperoxidase"/>
    <property type="match status" value="1"/>
</dbReference>
<proteinExistence type="predicted"/>
<name>A0ABQ0E2K2_9PORP</name>
<organism evidence="3 4">
    <name type="scientific">Porphyromonas miyakawae</name>
    <dbReference type="NCBI Taxonomy" id="3137470"/>
    <lineage>
        <taxon>Bacteria</taxon>
        <taxon>Pseudomonadati</taxon>
        <taxon>Bacteroidota</taxon>
        <taxon>Bacteroidia</taxon>
        <taxon>Bacteroidales</taxon>
        <taxon>Porphyromonadaceae</taxon>
        <taxon>Porphyromonas</taxon>
    </lineage>
</organism>